<organism evidence="10">
    <name type="scientific">marine metagenome</name>
    <dbReference type="NCBI Taxonomy" id="408172"/>
    <lineage>
        <taxon>unclassified sequences</taxon>
        <taxon>metagenomes</taxon>
        <taxon>ecological metagenomes</taxon>
    </lineage>
</organism>
<dbReference type="GO" id="GO:0010041">
    <property type="term" value="P:response to iron(III) ion"/>
    <property type="evidence" value="ECO:0007669"/>
    <property type="project" value="TreeGrafter"/>
</dbReference>
<gene>
    <name evidence="10" type="ORF">METZ01_LOCUS435148</name>
</gene>
<sequence length="263" mass="29898">AGWKLFGINEIWPRLVAPLFGLGCLIMTSLLGNRLYPRTPVRFTAPLLLIGCYYWALFTTLTMFDLIVVFWSLVGIYGLVLIRHTAPWRGWFLFGCATGLGILSKGPIILVFLLPSALLAPYWLKSEVNVSWLKWYTGILVSMIFGTCIALAWAIPAGNSGGIAYQEAILWGQSAGRIIRSFAHEKPLWWYTVILPGVLLPWLIWPSLLKRIWLLFDDYRNEHFKPDKGLRLMLVWTLPALVFLSFISGKQPHYLFPLFPALA</sequence>
<comment type="subcellular location">
    <subcellularLocation>
        <location evidence="1">Cell membrane</location>
        <topology evidence="1">Multi-pass membrane protein</topology>
    </subcellularLocation>
</comment>
<feature type="domain" description="Glycosyltransferase RgtA/B/C/D-like" evidence="9">
    <location>
        <begin position="3"/>
        <end position="145"/>
    </location>
</feature>
<keyword evidence="3" id="KW-0328">Glycosyltransferase</keyword>
<accession>A0A382YGE5</accession>
<feature type="non-terminal residue" evidence="10">
    <location>
        <position position="1"/>
    </location>
</feature>
<dbReference type="GO" id="GO:0016763">
    <property type="term" value="F:pentosyltransferase activity"/>
    <property type="evidence" value="ECO:0007669"/>
    <property type="project" value="TreeGrafter"/>
</dbReference>
<evidence type="ECO:0000256" key="7">
    <source>
        <dbReference type="ARBA" id="ARBA00023136"/>
    </source>
</evidence>
<proteinExistence type="predicted"/>
<evidence type="ECO:0000256" key="3">
    <source>
        <dbReference type="ARBA" id="ARBA00022676"/>
    </source>
</evidence>
<keyword evidence="4" id="KW-0808">Transferase</keyword>
<feature type="transmembrane region" description="Helical" evidence="8">
    <location>
        <begin position="91"/>
        <end position="114"/>
    </location>
</feature>
<reference evidence="10" key="1">
    <citation type="submission" date="2018-05" db="EMBL/GenBank/DDBJ databases">
        <authorList>
            <person name="Lanie J.A."/>
            <person name="Ng W.-L."/>
            <person name="Kazmierczak K.M."/>
            <person name="Andrzejewski T.M."/>
            <person name="Davidsen T.M."/>
            <person name="Wayne K.J."/>
            <person name="Tettelin H."/>
            <person name="Glass J.I."/>
            <person name="Rusch D."/>
            <person name="Podicherti R."/>
            <person name="Tsui H.-C.T."/>
            <person name="Winkler M.E."/>
        </authorList>
    </citation>
    <scope>NUCLEOTIDE SEQUENCE</scope>
</reference>
<evidence type="ECO:0000256" key="4">
    <source>
        <dbReference type="ARBA" id="ARBA00022679"/>
    </source>
</evidence>
<evidence type="ECO:0000259" key="9">
    <source>
        <dbReference type="Pfam" id="PF13231"/>
    </source>
</evidence>
<keyword evidence="2" id="KW-1003">Cell membrane</keyword>
<keyword evidence="5 8" id="KW-0812">Transmembrane</keyword>
<evidence type="ECO:0000256" key="2">
    <source>
        <dbReference type="ARBA" id="ARBA00022475"/>
    </source>
</evidence>
<dbReference type="GO" id="GO:0009103">
    <property type="term" value="P:lipopolysaccharide biosynthetic process"/>
    <property type="evidence" value="ECO:0007669"/>
    <property type="project" value="TreeGrafter"/>
</dbReference>
<dbReference type="PANTHER" id="PTHR33908">
    <property type="entry name" value="MANNOSYLTRANSFERASE YKCB-RELATED"/>
    <property type="match status" value="1"/>
</dbReference>
<feature type="transmembrane region" description="Helical" evidence="8">
    <location>
        <begin position="53"/>
        <end position="79"/>
    </location>
</feature>
<feature type="non-terminal residue" evidence="10">
    <location>
        <position position="263"/>
    </location>
</feature>
<dbReference type="Pfam" id="PF13231">
    <property type="entry name" value="PMT_2"/>
    <property type="match status" value="1"/>
</dbReference>
<keyword evidence="6 8" id="KW-1133">Transmembrane helix</keyword>
<evidence type="ECO:0000256" key="1">
    <source>
        <dbReference type="ARBA" id="ARBA00004651"/>
    </source>
</evidence>
<evidence type="ECO:0000256" key="5">
    <source>
        <dbReference type="ARBA" id="ARBA00022692"/>
    </source>
</evidence>
<protein>
    <recommendedName>
        <fullName evidence="9">Glycosyltransferase RgtA/B/C/D-like domain-containing protein</fullName>
    </recommendedName>
</protein>
<keyword evidence="7 8" id="KW-0472">Membrane</keyword>
<dbReference type="GO" id="GO:0005886">
    <property type="term" value="C:plasma membrane"/>
    <property type="evidence" value="ECO:0007669"/>
    <property type="project" value="UniProtKB-SubCell"/>
</dbReference>
<feature type="transmembrane region" description="Helical" evidence="8">
    <location>
        <begin position="230"/>
        <end position="249"/>
    </location>
</feature>
<evidence type="ECO:0000256" key="8">
    <source>
        <dbReference type="SAM" id="Phobius"/>
    </source>
</evidence>
<dbReference type="EMBL" id="UINC01175597">
    <property type="protein sequence ID" value="SVD82294.1"/>
    <property type="molecule type" value="Genomic_DNA"/>
</dbReference>
<dbReference type="InterPro" id="IPR038731">
    <property type="entry name" value="RgtA/B/C-like"/>
</dbReference>
<evidence type="ECO:0000256" key="6">
    <source>
        <dbReference type="ARBA" id="ARBA00022989"/>
    </source>
</evidence>
<name>A0A382YGE5_9ZZZZ</name>
<dbReference type="InterPro" id="IPR050297">
    <property type="entry name" value="LipidA_mod_glycosyltrf_83"/>
</dbReference>
<feature type="transmembrane region" description="Helical" evidence="8">
    <location>
        <begin position="12"/>
        <end position="32"/>
    </location>
</feature>
<dbReference type="AlphaFoldDB" id="A0A382YGE5"/>
<feature type="transmembrane region" description="Helical" evidence="8">
    <location>
        <begin position="135"/>
        <end position="155"/>
    </location>
</feature>
<evidence type="ECO:0000313" key="10">
    <source>
        <dbReference type="EMBL" id="SVD82294.1"/>
    </source>
</evidence>
<dbReference type="PANTHER" id="PTHR33908:SF3">
    <property type="entry name" value="UNDECAPRENYL PHOSPHATE-ALPHA-4-AMINO-4-DEOXY-L-ARABINOSE ARABINOSYL TRANSFERASE"/>
    <property type="match status" value="1"/>
</dbReference>
<feature type="transmembrane region" description="Helical" evidence="8">
    <location>
        <begin position="188"/>
        <end position="209"/>
    </location>
</feature>